<evidence type="ECO:0000313" key="11">
    <source>
        <dbReference type="Proteomes" id="UP000526734"/>
    </source>
</evidence>
<keyword evidence="3" id="KW-0808">Transferase</keyword>
<keyword evidence="6 7" id="KW-0067">ATP-binding</keyword>
<dbReference type="PROSITE" id="PS00108">
    <property type="entry name" value="PROTEIN_KINASE_ST"/>
    <property type="match status" value="1"/>
</dbReference>
<organism evidence="10 11">
    <name type="scientific">Amycolatopsis dendrobii</name>
    <dbReference type="NCBI Taxonomy" id="2760662"/>
    <lineage>
        <taxon>Bacteria</taxon>
        <taxon>Bacillati</taxon>
        <taxon>Actinomycetota</taxon>
        <taxon>Actinomycetes</taxon>
        <taxon>Pseudonocardiales</taxon>
        <taxon>Pseudonocardiaceae</taxon>
        <taxon>Amycolatopsis</taxon>
    </lineage>
</organism>
<keyword evidence="8" id="KW-0472">Membrane</keyword>
<evidence type="ECO:0000256" key="3">
    <source>
        <dbReference type="ARBA" id="ARBA00022679"/>
    </source>
</evidence>
<evidence type="ECO:0000256" key="6">
    <source>
        <dbReference type="ARBA" id="ARBA00022840"/>
    </source>
</evidence>
<keyword evidence="8" id="KW-1133">Transmembrane helix</keyword>
<accession>A0A7W3VXK1</accession>
<evidence type="ECO:0000256" key="8">
    <source>
        <dbReference type="SAM" id="Phobius"/>
    </source>
</evidence>
<evidence type="ECO:0000256" key="1">
    <source>
        <dbReference type="ARBA" id="ARBA00012513"/>
    </source>
</evidence>
<evidence type="ECO:0000259" key="9">
    <source>
        <dbReference type="PROSITE" id="PS50011"/>
    </source>
</evidence>
<proteinExistence type="predicted"/>
<dbReference type="SUPFAM" id="SSF56112">
    <property type="entry name" value="Protein kinase-like (PK-like)"/>
    <property type="match status" value="1"/>
</dbReference>
<dbReference type="PROSITE" id="PS00107">
    <property type="entry name" value="PROTEIN_KINASE_ATP"/>
    <property type="match status" value="1"/>
</dbReference>
<dbReference type="AlphaFoldDB" id="A0A7W3VXK1"/>
<keyword evidence="8" id="KW-0812">Transmembrane</keyword>
<dbReference type="CDD" id="cd14014">
    <property type="entry name" value="STKc_PknB_like"/>
    <property type="match status" value="1"/>
</dbReference>
<keyword evidence="11" id="KW-1185">Reference proteome</keyword>
<dbReference type="GO" id="GO:0005524">
    <property type="term" value="F:ATP binding"/>
    <property type="evidence" value="ECO:0007669"/>
    <property type="project" value="UniProtKB-UniRule"/>
</dbReference>
<dbReference type="InterPro" id="IPR008271">
    <property type="entry name" value="Ser/Thr_kinase_AS"/>
</dbReference>
<dbReference type="Proteomes" id="UP000526734">
    <property type="component" value="Unassembled WGS sequence"/>
</dbReference>
<protein>
    <recommendedName>
        <fullName evidence="1">non-specific serine/threonine protein kinase</fullName>
        <ecNumber evidence="1">2.7.11.1</ecNumber>
    </recommendedName>
</protein>
<feature type="transmembrane region" description="Helical" evidence="8">
    <location>
        <begin position="301"/>
        <end position="323"/>
    </location>
</feature>
<feature type="domain" description="Protein kinase" evidence="9">
    <location>
        <begin position="9"/>
        <end position="258"/>
    </location>
</feature>
<dbReference type="PANTHER" id="PTHR43289">
    <property type="entry name" value="MITOGEN-ACTIVATED PROTEIN KINASE KINASE KINASE 20-RELATED"/>
    <property type="match status" value="1"/>
</dbReference>
<dbReference type="PANTHER" id="PTHR43289:SF6">
    <property type="entry name" value="SERINE_THREONINE-PROTEIN KINASE NEKL-3"/>
    <property type="match status" value="1"/>
</dbReference>
<dbReference type="InterPro" id="IPR017441">
    <property type="entry name" value="Protein_kinase_ATP_BS"/>
</dbReference>
<evidence type="ECO:0000256" key="2">
    <source>
        <dbReference type="ARBA" id="ARBA00022527"/>
    </source>
</evidence>
<dbReference type="InterPro" id="IPR000719">
    <property type="entry name" value="Prot_kinase_dom"/>
</dbReference>
<keyword evidence="5 10" id="KW-0418">Kinase</keyword>
<gene>
    <name evidence="10" type="ORF">H4281_15440</name>
</gene>
<feature type="transmembrane region" description="Helical" evidence="8">
    <location>
        <begin position="330"/>
        <end position="348"/>
    </location>
</feature>
<dbReference type="Gene3D" id="3.30.565.40">
    <property type="entry name" value="Fervidobacterium nodosum Rt17-B1 like"/>
    <property type="match status" value="1"/>
</dbReference>
<dbReference type="Gene3D" id="1.10.510.10">
    <property type="entry name" value="Transferase(Phosphotransferase) domain 1"/>
    <property type="match status" value="1"/>
</dbReference>
<sequence>MSDWRVPGFTEVDVLGVGGFGRVVLAKHQESGRMVAIKYLLAEYLADPDIAAGFRREAWLLSGVRSPHVVQLFDFVETPQGAALVMEAVPGVSLRALLAAENVLAPESALAILKGSLLGLADAHAAGVVHRDYKPGNVLVSREGQSKLVDFGLATLDGRNGLTAGSPSYMAPEQWAGQPGRPATDVYAATCVFYQCITGHQPFEATTTDELRSLHQMAPVPLDAVPEKLRPLIARGMAKDPAWRPSTADAFVSELETVARKAYGKDWEKRGWKRLAAASAALTALTPLALLASAGTAAAPIGAGAGAVAAGAPVATGTGAGATAVIVGKVVAVLVVVGALVTGGILVFNRQDDPPAPAALTVAIQTDFGRDQALPITYDLQYPQVSGGPDAAVRKRINDALRAPIDKRLKAIRDARANPDWRQQFTDTGDTPAAHTTAQILLQTPSLLSVRYDHGLDSQVLGHTTWRFPETVNVDLATGNPLGPQDMFRPEALTAAGMKTLTDRIDPHTQAGFCREPTVGYDTGRKTTVDAADRVPSRGHVPAPPIGFTKTGVQFEMVWYELGCIMAAGKETVVLPYSEISDLLQPKFLTMLGVGAASPAPSTPSSSAPAASTTYTNPRFGFTTRVPRGYTAAPYSPENGDGMTFANKPLHATMTVWGTNSGGRTVAAALADAAAETEAQSGRVTYRKDEGDHYSISGYQSDGMIFYEIGFSGPGSTATLRWVYPREHKAELDAPVSTTAEAFRPGDLSQPH</sequence>
<keyword evidence="4 7" id="KW-0547">Nucleotide-binding</keyword>
<evidence type="ECO:0000256" key="5">
    <source>
        <dbReference type="ARBA" id="ARBA00022777"/>
    </source>
</evidence>
<reference evidence="10 11" key="1">
    <citation type="submission" date="2020-08" db="EMBL/GenBank/DDBJ databases">
        <title>Amycolatopsis sp. nov. DR6-1 isolated from Dendrobium heterocarpum.</title>
        <authorList>
            <person name="Tedsree N."/>
            <person name="Kuncharoen N."/>
            <person name="Likhitwitayawuid K."/>
            <person name="Tanasupawat S."/>
        </authorList>
    </citation>
    <scope>NUCLEOTIDE SEQUENCE [LARGE SCALE GENOMIC DNA]</scope>
    <source>
        <strain evidence="10 11">DR6-1</strain>
    </source>
</reference>
<evidence type="ECO:0000313" key="10">
    <source>
        <dbReference type="EMBL" id="MBB1154532.1"/>
    </source>
</evidence>
<evidence type="ECO:0000256" key="4">
    <source>
        <dbReference type="ARBA" id="ARBA00022741"/>
    </source>
</evidence>
<dbReference type="EMBL" id="JACGZW010000005">
    <property type="protein sequence ID" value="MBB1154532.1"/>
    <property type="molecule type" value="Genomic_DNA"/>
</dbReference>
<dbReference type="Pfam" id="PF00069">
    <property type="entry name" value="Pkinase"/>
    <property type="match status" value="1"/>
</dbReference>
<dbReference type="PROSITE" id="PS50011">
    <property type="entry name" value="PROTEIN_KINASE_DOM"/>
    <property type="match status" value="1"/>
</dbReference>
<dbReference type="EC" id="2.7.11.1" evidence="1"/>
<evidence type="ECO:0000256" key="7">
    <source>
        <dbReference type="PROSITE-ProRule" id="PRU10141"/>
    </source>
</evidence>
<dbReference type="InterPro" id="IPR011009">
    <property type="entry name" value="Kinase-like_dom_sf"/>
</dbReference>
<dbReference type="RefSeq" id="WP_182891608.1">
    <property type="nucleotide sequence ID" value="NZ_JACGZW010000005.1"/>
</dbReference>
<comment type="caution">
    <text evidence="10">The sequence shown here is derived from an EMBL/GenBank/DDBJ whole genome shotgun (WGS) entry which is preliminary data.</text>
</comment>
<keyword evidence="2" id="KW-0723">Serine/threonine-protein kinase</keyword>
<dbReference type="GO" id="GO:0004674">
    <property type="term" value="F:protein serine/threonine kinase activity"/>
    <property type="evidence" value="ECO:0007669"/>
    <property type="project" value="UniProtKB-KW"/>
</dbReference>
<feature type="binding site" evidence="7">
    <location>
        <position position="38"/>
    </location>
    <ligand>
        <name>ATP</name>
        <dbReference type="ChEBI" id="CHEBI:30616"/>
    </ligand>
</feature>
<name>A0A7W3VXK1_9PSEU</name>